<feature type="domain" description="Tripartite ATP-independent periplasmic transporters DctQ component" evidence="10">
    <location>
        <begin position="53"/>
        <end position="182"/>
    </location>
</feature>
<feature type="transmembrane region" description="Helical" evidence="9">
    <location>
        <begin position="76"/>
        <end position="94"/>
    </location>
</feature>
<feature type="transmembrane region" description="Helical" evidence="9">
    <location>
        <begin position="115"/>
        <end position="135"/>
    </location>
</feature>
<comment type="similarity">
    <text evidence="8 9">Belongs to the TRAP transporter small permease family.</text>
</comment>
<dbReference type="PANTHER" id="PTHR35011:SF2">
    <property type="entry name" value="2,3-DIKETO-L-GULONATE TRAP TRANSPORTER SMALL PERMEASE PROTEIN YIAM"/>
    <property type="match status" value="1"/>
</dbReference>
<dbReference type="AlphaFoldDB" id="A0A411YYE2"/>
<evidence type="ECO:0000313" key="11">
    <source>
        <dbReference type="EMBL" id="RGP35917.1"/>
    </source>
</evidence>
<dbReference type="GO" id="GO:0015740">
    <property type="term" value="P:C4-dicarboxylate transport"/>
    <property type="evidence" value="ECO:0007669"/>
    <property type="project" value="TreeGrafter"/>
</dbReference>
<evidence type="ECO:0000256" key="3">
    <source>
        <dbReference type="ARBA" id="ARBA00022475"/>
    </source>
</evidence>
<evidence type="ECO:0000313" key="12">
    <source>
        <dbReference type="Proteomes" id="UP000284547"/>
    </source>
</evidence>
<accession>A0A411YYE2</accession>
<dbReference type="Pfam" id="PF04290">
    <property type="entry name" value="DctQ"/>
    <property type="match status" value="1"/>
</dbReference>
<evidence type="ECO:0000256" key="8">
    <source>
        <dbReference type="ARBA" id="ARBA00038436"/>
    </source>
</evidence>
<dbReference type="InterPro" id="IPR055348">
    <property type="entry name" value="DctQ"/>
</dbReference>
<comment type="function">
    <text evidence="9">Part of the tripartite ATP-independent periplasmic (TRAP) transport system.</text>
</comment>
<dbReference type="InterPro" id="IPR007387">
    <property type="entry name" value="TRAP_DctQ"/>
</dbReference>
<organism evidence="11 12">
    <name type="scientific">Pseudotabrizicola alkalilacus</name>
    <dbReference type="NCBI Taxonomy" id="2305252"/>
    <lineage>
        <taxon>Bacteria</taxon>
        <taxon>Pseudomonadati</taxon>
        <taxon>Pseudomonadota</taxon>
        <taxon>Alphaproteobacteria</taxon>
        <taxon>Rhodobacterales</taxon>
        <taxon>Paracoccaceae</taxon>
        <taxon>Pseudotabrizicola</taxon>
    </lineage>
</organism>
<evidence type="ECO:0000256" key="9">
    <source>
        <dbReference type="RuleBase" id="RU369079"/>
    </source>
</evidence>
<dbReference type="Proteomes" id="UP000284547">
    <property type="component" value="Unassembled WGS sequence"/>
</dbReference>
<protein>
    <recommendedName>
        <fullName evidence="9">TRAP transporter small permease protein</fullName>
    </recommendedName>
</protein>
<evidence type="ECO:0000256" key="7">
    <source>
        <dbReference type="ARBA" id="ARBA00023136"/>
    </source>
</evidence>
<dbReference type="GO" id="GO:0005886">
    <property type="term" value="C:plasma membrane"/>
    <property type="evidence" value="ECO:0007669"/>
    <property type="project" value="UniProtKB-SubCell"/>
</dbReference>
<comment type="subcellular location">
    <subcellularLocation>
        <location evidence="1 9">Cell inner membrane</location>
        <topology evidence="1 9">Multi-pass membrane protein</topology>
    </subcellularLocation>
</comment>
<keyword evidence="3" id="KW-1003">Cell membrane</keyword>
<name>A0A411YYE2_9RHOB</name>
<evidence type="ECO:0000256" key="2">
    <source>
        <dbReference type="ARBA" id="ARBA00022448"/>
    </source>
</evidence>
<gene>
    <name evidence="11" type="ORF">D1012_17805</name>
</gene>
<evidence type="ECO:0000256" key="1">
    <source>
        <dbReference type="ARBA" id="ARBA00004429"/>
    </source>
</evidence>
<feature type="transmembrane region" description="Helical" evidence="9">
    <location>
        <begin position="33"/>
        <end position="56"/>
    </location>
</feature>
<feature type="transmembrane region" description="Helical" evidence="9">
    <location>
        <begin position="155"/>
        <end position="177"/>
    </location>
</feature>
<evidence type="ECO:0000256" key="5">
    <source>
        <dbReference type="ARBA" id="ARBA00022692"/>
    </source>
</evidence>
<evidence type="ECO:0000256" key="6">
    <source>
        <dbReference type="ARBA" id="ARBA00022989"/>
    </source>
</evidence>
<evidence type="ECO:0000256" key="4">
    <source>
        <dbReference type="ARBA" id="ARBA00022519"/>
    </source>
</evidence>
<sequence length="195" mass="21473">MIKGDWPLVAGRRCAELNSGGAMADLLKTFEVFFVKLNTAIAACVALSIGMFTLLVPLDFVLRKLRMGGLEWLNEGAEYFLFFGVFLSATWVLQQGAHVRVDIIISNLPARAAAWLERVMDLMGAALCGIMAYLGTRSTVSAYILGTLPDKDLRLPNWVVLTVFAVSFVLLTIEFLLRYFRAGRHGYVAEASAGF</sequence>
<comment type="caution">
    <text evidence="11">The sequence shown here is derived from an EMBL/GenBank/DDBJ whole genome shotgun (WGS) entry which is preliminary data.</text>
</comment>
<keyword evidence="12" id="KW-1185">Reference proteome</keyword>
<keyword evidence="7 9" id="KW-0472">Membrane</keyword>
<keyword evidence="2 9" id="KW-0813">Transport</keyword>
<keyword evidence="5 9" id="KW-0812">Transmembrane</keyword>
<dbReference type="EMBL" id="QWEY01000011">
    <property type="protein sequence ID" value="RGP35917.1"/>
    <property type="molecule type" value="Genomic_DNA"/>
</dbReference>
<keyword evidence="4 9" id="KW-0997">Cell inner membrane</keyword>
<evidence type="ECO:0000259" key="10">
    <source>
        <dbReference type="Pfam" id="PF04290"/>
    </source>
</evidence>
<dbReference type="PANTHER" id="PTHR35011">
    <property type="entry name" value="2,3-DIKETO-L-GULONATE TRAP TRANSPORTER SMALL PERMEASE PROTEIN YIAM"/>
    <property type="match status" value="1"/>
</dbReference>
<dbReference type="GO" id="GO:0022857">
    <property type="term" value="F:transmembrane transporter activity"/>
    <property type="evidence" value="ECO:0007669"/>
    <property type="project" value="UniProtKB-UniRule"/>
</dbReference>
<proteinExistence type="inferred from homology"/>
<comment type="subunit">
    <text evidence="9">The complex comprises the extracytoplasmic solute receptor protein and the two transmembrane proteins.</text>
</comment>
<keyword evidence="6 9" id="KW-1133">Transmembrane helix</keyword>
<reference evidence="11 12" key="1">
    <citation type="submission" date="2018-08" db="EMBL/GenBank/DDBJ databases">
        <title>Flavobacterium tibetense sp. nov., isolated from a wetland YonghuCo on Tibetan Plateau.</title>
        <authorList>
            <person name="Phurbu D."/>
            <person name="Lu H."/>
            <person name="Xing P."/>
        </authorList>
    </citation>
    <scope>NUCLEOTIDE SEQUENCE [LARGE SCALE GENOMIC DNA]</scope>
    <source>
        <strain evidence="11 12">DJC</strain>
    </source>
</reference>